<evidence type="ECO:0000256" key="4">
    <source>
        <dbReference type="SAM" id="Phobius"/>
    </source>
</evidence>
<dbReference type="KEGG" id="gtl:EP073_07945"/>
<dbReference type="PROSITE" id="PS50885">
    <property type="entry name" value="HAMP"/>
    <property type="match status" value="1"/>
</dbReference>
<dbReference type="GO" id="GO:0007165">
    <property type="term" value="P:signal transduction"/>
    <property type="evidence" value="ECO:0007669"/>
    <property type="project" value="UniProtKB-KW"/>
</dbReference>
<name>A0A410JYW9_9BACT</name>
<dbReference type="InterPro" id="IPR004090">
    <property type="entry name" value="Chemotax_Me-accpt_rcpt"/>
</dbReference>
<feature type="transmembrane region" description="Helical" evidence="4">
    <location>
        <begin position="21"/>
        <end position="41"/>
    </location>
</feature>
<dbReference type="PRINTS" id="PR00260">
    <property type="entry name" value="CHEMTRNSDUCR"/>
</dbReference>
<dbReference type="InterPro" id="IPR003660">
    <property type="entry name" value="HAMP_dom"/>
</dbReference>
<dbReference type="CDD" id="cd11386">
    <property type="entry name" value="MCP_signal"/>
    <property type="match status" value="1"/>
</dbReference>
<evidence type="ECO:0000256" key="2">
    <source>
        <dbReference type="ARBA" id="ARBA00029447"/>
    </source>
</evidence>
<keyword evidence="4" id="KW-0812">Transmembrane</keyword>
<dbReference type="SMART" id="SM00283">
    <property type="entry name" value="MA"/>
    <property type="match status" value="1"/>
</dbReference>
<dbReference type="Proteomes" id="UP000287502">
    <property type="component" value="Chromosome"/>
</dbReference>
<keyword evidence="4" id="KW-0472">Membrane</keyword>
<feature type="domain" description="HAMP" evidence="6">
    <location>
        <begin position="86"/>
        <end position="140"/>
    </location>
</feature>
<evidence type="ECO:0000256" key="1">
    <source>
        <dbReference type="ARBA" id="ARBA00023224"/>
    </source>
</evidence>
<evidence type="ECO:0000259" key="5">
    <source>
        <dbReference type="PROSITE" id="PS50111"/>
    </source>
</evidence>
<evidence type="ECO:0000313" key="7">
    <source>
        <dbReference type="EMBL" id="QAR33333.1"/>
    </source>
</evidence>
<dbReference type="SUPFAM" id="SSF58104">
    <property type="entry name" value="Methyl-accepting chemotaxis protein (MCP) signaling domain"/>
    <property type="match status" value="1"/>
</dbReference>
<evidence type="ECO:0000313" key="8">
    <source>
        <dbReference type="Proteomes" id="UP000287502"/>
    </source>
</evidence>
<dbReference type="AlphaFoldDB" id="A0A410JYW9"/>
<protein>
    <submittedName>
        <fullName evidence="7">Methyl-accepting chemotaxis protein</fullName>
    </submittedName>
</protein>
<sequence>MFMKIYEYLEKHFFDSISKKIIGNVGFLVLLNIITVAVLYIREKSFSATSGRPEVESFLNGSLIIIAVTLCLSVASGAFIIFFMRHLFIRPVKAMIHVFESTDTNSSDISCSLPKMSYDEFRQMAESYDSFMDHLRRNICVSRNIGIEVAIGGEKVSKAVDFASESINRQSEMAELIFTASEQSTTAINEIAVNSQEISSSTTTNLESAKNISIRLEEASEEISQVGSMLGTFGNTVDALSNNSANIKQIISLIKDISEQTNLLALNAAIEAARAGEHGRGFAVVADEVRKLAERVKDATDEIEHNVSDMINLVKNTEKETEVIVSYTDNTKNVVTESATKFITMVNDFERNNTQLMTIASAIEELSVTNSEVHENIVSIRELSNQVAHMMTETRSSTNTLRDEAEELQEIMATFKTGRGEFEKITVELAAFRDEIQSSLEKLSEKGVNIFDESYSAVKNTYPQKYDVSYRNALKSEIQSRLDSILRRMPQLIYSVPVNKKGYLPVHHSEFSKELTGNKNTDLKFSRHMKIYFGTQAEKKRAQNQKPILLQTVIRDTGEVFNDISMPIYVKGKHWGALITGIMPEEIKK</sequence>
<keyword evidence="8" id="KW-1185">Reference proteome</keyword>
<accession>A0A410JYW9</accession>
<reference evidence="7 8" key="1">
    <citation type="submission" date="2019-01" db="EMBL/GenBank/DDBJ databases">
        <title>Geovibrio thiophilus DSM 11263, complete genome.</title>
        <authorList>
            <person name="Spring S."/>
            <person name="Bunk B."/>
            <person name="Sproer C."/>
        </authorList>
    </citation>
    <scope>NUCLEOTIDE SEQUENCE [LARGE SCALE GENOMIC DNA]</scope>
    <source>
        <strain evidence="7 8">DSM 11263</strain>
    </source>
</reference>
<dbReference type="PROSITE" id="PS50111">
    <property type="entry name" value="CHEMOTAXIS_TRANSDUC_2"/>
    <property type="match status" value="1"/>
</dbReference>
<organism evidence="7 8">
    <name type="scientific">Geovibrio thiophilus</name>
    <dbReference type="NCBI Taxonomy" id="139438"/>
    <lineage>
        <taxon>Bacteria</taxon>
        <taxon>Pseudomonadati</taxon>
        <taxon>Deferribacterota</taxon>
        <taxon>Deferribacteres</taxon>
        <taxon>Deferribacterales</taxon>
        <taxon>Geovibrionaceae</taxon>
        <taxon>Geovibrio</taxon>
    </lineage>
</organism>
<keyword evidence="4" id="KW-1133">Transmembrane helix</keyword>
<dbReference type="OrthoDB" id="2489132at2"/>
<gene>
    <name evidence="7" type="ORF">EP073_07945</name>
</gene>
<dbReference type="GO" id="GO:0016020">
    <property type="term" value="C:membrane"/>
    <property type="evidence" value="ECO:0007669"/>
    <property type="project" value="InterPro"/>
</dbReference>
<dbReference type="PANTHER" id="PTHR32089">
    <property type="entry name" value="METHYL-ACCEPTING CHEMOTAXIS PROTEIN MCPB"/>
    <property type="match status" value="1"/>
</dbReference>
<dbReference type="GO" id="GO:0004888">
    <property type="term" value="F:transmembrane signaling receptor activity"/>
    <property type="evidence" value="ECO:0007669"/>
    <property type="project" value="InterPro"/>
</dbReference>
<dbReference type="InterPro" id="IPR004089">
    <property type="entry name" value="MCPsignal_dom"/>
</dbReference>
<dbReference type="GO" id="GO:0006935">
    <property type="term" value="P:chemotaxis"/>
    <property type="evidence" value="ECO:0007669"/>
    <property type="project" value="InterPro"/>
</dbReference>
<evidence type="ECO:0000256" key="3">
    <source>
        <dbReference type="PROSITE-ProRule" id="PRU00284"/>
    </source>
</evidence>
<feature type="domain" description="Methyl-accepting transducer" evidence="5">
    <location>
        <begin position="145"/>
        <end position="381"/>
    </location>
</feature>
<dbReference type="Pfam" id="PF00015">
    <property type="entry name" value="MCPsignal"/>
    <property type="match status" value="1"/>
</dbReference>
<proteinExistence type="inferred from homology"/>
<comment type="similarity">
    <text evidence="2">Belongs to the methyl-accepting chemotaxis (MCP) protein family.</text>
</comment>
<keyword evidence="1 3" id="KW-0807">Transducer</keyword>
<dbReference type="Gene3D" id="1.10.287.950">
    <property type="entry name" value="Methyl-accepting chemotaxis protein"/>
    <property type="match status" value="1"/>
</dbReference>
<dbReference type="PANTHER" id="PTHR32089:SF112">
    <property type="entry name" value="LYSOZYME-LIKE PROTEIN-RELATED"/>
    <property type="match status" value="1"/>
</dbReference>
<evidence type="ECO:0000259" key="6">
    <source>
        <dbReference type="PROSITE" id="PS50885"/>
    </source>
</evidence>
<dbReference type="EMBL" id="CP035108">
    <property type="protein sequence ID" value="QAR33333.1"/>
    <property type="molecule type" value="Genomic_DNA"/>
</dbReference>
<feature type="transmembrane region" description="Helical" evidence="4">
    <location>
        <begin position="61"/>
        <end position="83"/>
    </location>
</feature>